<dbReference type="PATRIC" id="fig|1461584.3.peg.130"/>
<feature type="domain" description="YncI copper-binding" evidence="4">
    <location>
        <begin position="28"/>
        <end position="174"/>
    </location>
</feature>
<dbReference type="Pfam" id="PF07987">
    <property type="entry name" value="DUF1775"/>
    <property type="match status" value="1"/>
</dbReference>
<evidence type="ECO:0000256" key="3">
    <source>
        <dbReference type="SAM" id="SignalP"/>
    </source>
</evidence>
<gene>
    <name evidence="5" type="ORF">BN1051_00134</name>
</gene>
<dbReference type="Gene3D" id="2.60.40.2230">
    <property type="entry name" value="Uncharacterised protein YcnI-like PF07987, DUF1775"/>
    <property type="match status" value="1"/>
</dbReference>
<accession>A0A078MMY9</accession>
<feature type="region of interest" description="Disordered" evidence="1">
    <location>
        <begin position="174"/>
        <end position="199"/>
    </location>
</feature>
<evidence type="ECO:0000256" key="2">
    <source>
        <dbReference type="SAM" id="Phobius"/>
    </source>
</evidence>
<dbReference type="InterPro" id="IPR012533">
    <property type="entry name" value="YcnI-copper_dom"/>
</dbReference>
<sequence length="237" mass="24268">MHKFRTPLLAAAGTAGLLALGLGPASAHVHVSPDSTAAGSSSRLAFDFSHGCSGSPTTKVTVTLPDELTDAVPTAHPGWDIEKVTEELAEPRTLPNGSSVTERTAQVVFTAKEPVADGVRDVLMLDVTLPDAEGSTLAFPVLQSCAEGESDWAEVPAEGRDASELDYPAPSLVVSEADDDDDDHGHGSSAAAAHDDDDEIERAETAGWIGLGAGAAGLVAGLAGLALSLANRRRAAR</sequence>
<evidence type="ECO:0000256" key="1">
    <source>
        <dbReference type="SAM" id="MobiDB-lite"/>
    </source>
</evidence>
<proteinExistence type="predicted"/>
<keyword evidence="2" id="KW-0472">Membrane</keyword>
<feature type="transmembrane region" description="Helical" evidence="2">
    <location>
        <begin position="208"/>
        <end position="230"/>
    </location>
</feature>
<dbReference type="EMBL" id="LN483070">
    <property type="protein sequence ID" value="CEA06792.1"/>
    <property type="molecule type" value="Genomic_DNA"/>
</dbReference>
<feature type="chain" id="PRO_5001742289" description="YncI copper-binding domain-containing protein" evidence="3">
    <location>
        <begin position="28"/>
        <end position="237"/>
    </location>
</feature>
<keyword evidence="3" id="KW-0732">Signal</keyword>
<feature type="signal peptide" evidence="3">
    <location>
        <begin position="1"/>
        <end position="27"/>
    </location>
</feature>
<dbReference type="CDD" id="cd08545">
    <property type="entry name" value="YcnI_like"/>
    <property type="match status" value="1"/>
</dbReference>
<dbReference type="InterPro" id="IPR038507">
    <property type="entry name" value="YcnI-like_sf"/>
</dbReference>
<keyword evidence="2" id="KW-1133">Transmembrane helix</keyword>
<evidence type="ECO:0000259" key="4">
    <source>
        <dbReference type="Pfam" id="PF07987"/>
    </source>
</evidence>
<dbReference type="AlphaFoldDB" id="A0A078MMY9"/>
<evidence type="ECO:0000313" key="5">
    <source>
        <dbReference type="EMBL" id="CEA06792.1"/>
    </source>
</evidence>
<protein>
    <recommendedName>
        <fullName evidence="4">YncI copper-binding domain-containing protein</fullName>
    </recommendedName>
</protein>
<name>A0A078MMY9_9MICC</name>
<organism evidence="5">
    <name type="scientific">Arthrobacter saudimassiliensis</name>
    <dbReference type="NCBI Taxonomy" id="1461584"/>
    <lineage>
        <taxon>Bacteria</taxon>
        <taxon>Bacillati</taxon>
        <taxon>Actinomycetota</taxon>
        <taxon>Actinomycetes</taxon>
        <taxon>Micrococcales</taxon>
        <taxon>Micrococcaceae</taxon>
        <taxon>Arthrobacter</taxon>
    </lineage>
</organism>
<reference evidence="5" key="1">
    <citation type="submission" date="2014-07" db="EMBL/GenBank/DDBJ databases">
        <authorList>
            <person name="Urmite Genomes Urmite Genomes"/>
        </authorList>
    </citation>
    <scope>NUCLEOTIDE SEQUENCE</scope>
    <source>
        <strain evidence="5">11W110_air</strain>
    </source>
</reference>
<keyword evidence="2" id="KW-0812">Transmembrane</keyword>